<accession>A0A9J9Q7B4</accession>
<evidence type="ECO:0000313" key="2">
    <source>
        <dbReference type="Proteomes" id="UP000000450"/>
    </source>
</evidence>
<dbReference type="Proteomes" id="UP000000450">
    <property type="component" value="Chromosome"/>
</dbReference>
<organism evidence="1 2">
    <name type="scientific">Acidovorax ebreus (strain TPSY)</name>
    <name type="common">Diaphorobacter sp. (strain TPSY)</name>
    <dbReference type="NCBI Taxonomy" id="535289"/>
    <lineage>
        <taxon>Bacteria</taxon>
        <taxon>Pseudomonadati</taxon>
        <taxon>Pseudomonadota</taxon>
        <taxon>Betaproteobacteria</taxon>
        <taxon>Burkholderiales</taxon>
        <taxon>Comamonadaceae</taxon>
        <taxon>Diaphorobacter</taxon>
    </lineage>
</organism>
<dbReference type="EMBL" id="CP001392">
    <property type="protein sequence ID" value="ACM33233.1"/>
    <property type="molecule type" value="Genomic_DNA"/>
</dbReference>
<proteinExistence type="predicted"/>
<dbReference type="KEGG" id="dia:Dtpsy_1776"/>
<protein>
    <submittedName>
        <fullName evidence="1">Uncharacterized protein</fullName>
    </submittedName>
</protein>
<keyword evidence="2" id="KW-1185">Reference proteome</keyword>
<reference evidence="1 2" key="1">
    <citation type="journal article" date="2010" name="J. Bacteriol.">
        <title>Completed genome sequence of the anaerobic iron-oxidizing bacterium Acidovorax ebreus strain TPSY.</title>
        <authorList>
            <person name="Byrne-Bailey K.G."/>
            <person name="Weber K.A."/>
            <person name="Chair A.H."/>
            <person name="Bose S."/>
            <person name="Knox T."/>
            <person name="Spanbauer T.L."/>
            <person name="Chertkov O."/>
            <person name="Coates J.D."/>
        </authorList>
    </citation>
    <scope>NUCLEOTIDE SEQUENCE [LARGE SCALE GENOMIC DNA]</scope>
    <source>
        <strain evidence="1 2">TPSY</strain>
    </source>
</reference>
<evidence type="ECO:0000313" key="1">
    <source>
        <dbReference type="EMBL" id="ACM33233.1"/>
    </source>
</evidence>
<sequence length="87" mass="9166">MDATPALPQVLEEGYRGFLIRIPIPEATPAAAGTPVQVSVAAISQHAIAHMDAIRWAPVEGSEGDLHTLARIKQAIDEALDGVDRAS</sequence>
<dbReference type="RefSeq" id="WP_015913306.1">
    <property type="nucleotide sequence ID" value="NC_011992.1"/>
</dbReference>
<name>A0A9J9Q7B4_ACIET</name>
<gene>
    <name evidence="1" type="ordered locus">Dtpsy_1776</name>
</gene>
<dbReference type="AlphaFoldDB" id="A0A9J9Q7B4"/>